<dbReference type="GO" id="GO:0030170">
    <property type="term" value="F:pyridoxal phosphate binding"/>
    <property type="evidence" value="ECO:0007669"/>
    <property type="project" value="InterPro"/>
</dbReference>
<protein>
    <recommendedName>
        <fullName evidence="2">cysteine desulfurase</fullName>
        <ecNumber evidence="2">2.8.1.7</ecNumber>
    </recommendedName>
</protein>
<accession>A0A8T0G7U8</accession>
<keyword evidence="3" id="KW-0808">Transferase</keyword>
<dbReference type="InterPro" id="IPR000192">
    <property type="entry name" value="Aminotrans_V_dom"/>
</dbReference>
<dbReference type="Gene3D" id="3.40.640.10">
    <property type="entry name" value="Type I PLP-dependent aspartate aminotransferase-like (Major domain)"/>
    <property type="match status" value="1"/>
</dbReference>
<dbReference type="GO" id="GO:0031071">
    <property type="term" value="F:cysteine desulfurase activity"/>
    <property type="evidence" value="ECO:0007669"/>
    <property type="project" value="UniProtKB-EC"/>
</dbReference>
<dbReference type="Pfam" id="PF00266">
    <property type="entry name" value="Aminotran_5"/>
    <property type="match status" value="1"/>
</dbReference>
<dbReference type="PANTHER" id="PTHR43586">
    <property type="entry name" value="CYSTEINE DESULFURASE"/>
    <property type="match status" value="1"/>
</dbReference>
<comment type="catalytic activity">
    <reaction evidence="5">
        <text>(sulfur carrier)-H + L-cysteine = (sulfur carrier)-SH + L-alanine</text>
        <dbReference type="Rhea" id="RHEA:43892"/>
        <dbReference type="Rhea" id="RHEA-COMP:14737"/>
        <dbReference type="Rhea" id="RHEA-COMP:14739"/>
        <dbReference type="ChEBI" id="CHEBI:29917"/>
        <dbReference type="ChEBI" id="CHEBI:35235"/>
        <dbReference type="ChEBI" id="CHEBI:57972"/>
        <dbReference type="ChEBI" id="CHEBI:64428"/>
        <dbReference type="EC" id="2.8.1.7"/>
    </reaction>
</comment>
<gene>
    <name evidence="7" type="ORF">KC19_12G051600</name>
</gene>
<evidence type="ECO:0000259" key="6">
    <source>
        <dbReference type="Pfam" id="PF00266"/>
    </source>
</evidence>
<evidence type="ECO:0000256" key="2">
    <source>
        <dbReference type="ARBA" id="ARBA00012239"/>
    </source>
</evidence>
<dbReference type="GO" id="GO:0006534">
    <property type="term" value="P:cysteine metabolic process"/>
    <property type="evidence" value="ECO:0007669"/>
    <property type="project" value="InterPro"/>
</dbReference>
<dbReference type="CDD" id="cd06453">
    <property type="entry name" value="SufS_like"/>
    <property type="match status" value="1"/>
</dbReference>
<dbReference type="InterPro" id="IPR015424">
    <property type="entry name" value="PyrdxlP-dep_Trfase"/>
</dbReference>
<evidence type="ECO:0000256" key="5">
    <source>
        <dbReference type="ARBA" id="ARBA00050776"/>
    </source>
</evidence>
<comment type="cofactor">
    <cofactor evidence="1">
        <name>pyridoxal 5'-phosphate</name>
        <dbReference type="ChEBI" id="CHEBI:597326"/>
    </cofactor>
</comment>
<evidence type="ECO:0000256" key="1">
    <source>
        <dbReference type="ARBA" id="ARBA00001933"/>
    </source>
</evidence>
<dbReference type="AlphaFoldDB" id="A0A8T0G7U8"/>
<dbReference type="PANTHER" id="PTHR43586:SF8">
    <property type="entry name" value="CYSTEINE DESULFURASE 1, CHLOROPLASTIC"/>
    <property type="match status" value="1"/>
</dbReference>
<reference evidence="7" key="1">
    <citation type="submission" date="2020-06" db="EMBL/GenBank/DDBJ databases">
        <title>WGS assembly of Ceratodon purpureus strain R40.</title>
        <authorList>
            <person name="Carey S.B."/>
            <person name="Jenkins J."/>
            <person name="Shu S."/>
            <person name="Lovell J.T."/>
            <person name="Sreedasyam A."/>
            <person name="Maumus F."/>
            <person name="Tiley G.P."/>
            <person name="Fernandez-Pozo N."/>
            <person name="Barry K."/>
            <person name="Chen C."/>
            <person name="Wang M."/>
            <person name="Lipzen A."/>
            <person name="Daum C."/>
            <person name="Saski C.A."/>
            <person name="Payton A.C."/>
            <person name="Mcbreen J.C."/>
            <person name="Conrad R.E."/>
            <person name="Kollar L.M."/>
            <person name="Olsson S."/>
            <person name="Huttunen S."/>
            <person name="Landis J.B."/>
            <person name="Wickett N.J."/>
            <person name="Johnson M.G."/>
            <person name="Rensing S.A."/>
            <person name="Grimwood J."/>
            <person name="Schmutz J."/>
            <person name="Mcdaniel S.F."/>
        </authorList>
    </citation>
    <scope>NUCLEOTIDE SEQUENCE</scope>
    <source>
        <strain evidence="7">R40</strain>
    </source>
</reference>
<dbReference type="EMBL" id="CM026433">
    <property type="protein sequence ID" value="KAG0553948.1"/>
    <property type="molecule type" value="Genomic_DNA"/>
</dbReference>
<dbReference type="InterPro" id="IPR010970">
    <property type="entry name" value="Cys_dSase_SufS"/>
</dbReference>
<dbReference type="Proteomes" id="UP000822688">
    <property type="component" value="Chromosome 12"/>
</dbReference>
<feature type="domain" description="Aminotransferase class V" evidence="6">
    <location>
        <begin position="10"/>
        <end position="290"/>
    </location>
</feature>
<evidence type="ECO:0000313" key="7">
    <source>
        <dbReference type="EMBL" id="KAG0553948.1"/>
    </source>
</evidence>
<organism evidence="7 8">
    <name type="scientific">Ceratodon purpureus</name>
    <name type="common">Fire moss</name>
    <name type="synonym">Dicranum purpureum</name>
    <dbReference type="NCBI Taxonomy" id="3225"/>
    <lineage>
        <taxon>Eukaryota</taxon>
        <taxon>Viridiplantae</taxon>
        <taxon>Streptophyta</taxon>
        <taxon>Embryophyta</taxon>
        <taxon>Bryophyta</taxon>
        <taxon>Bryophytina</taxon>
        <taxon>Bryopsida</taxon>
        <taxon>Dicranidae</taxon>
        <taxon>Pseudoditrichales</taxon>
        <taxon>Ditrichaceae</taxon>
        <taxon>Ceratodon</taxon>
    </lineage>
</organism>
<comment type="caution">
    <text evidence="7">The sequence shown here is derived from an EMBL/GenBank/DDBJ whole genome shotgun (WGS) entry which is preliminary data.</text>
</comment>
<dbReference type="EC" id="2.8.1.7" evidence="2"/>
<name>A0A8T0G7U8_CERPU</name>
<keyword evidence="8" id="KW-1185">Reference proteome</keyword>
<dbReference type="SUPFAM" id="SSF53383">
    <property type="entry name" value="PLP-dependent transferases"/>
    <property type="match status" value="1"/>
</dbReference>
<evidence type="ECO:0000256" key="4">
    <source>
        <dbReference type="ARBA" id="ARBA00022898"/>
    </source>
</evidence>
<keyword evidence="4" id="KW-0663">Pyridoxal phosphate</keyword>
<proteinExistence type="predicted"/>
<sequence>MQEVHGYKLVYLDNAATSQKPASVLKALRDYYEGYNANVHRGVHALSAKATDEYELARKKVADFINSPSDRDVVFTRNASEAINLVAYTWGLTNLKEGDEIVLSVAEHHSNLVPWQLVSQKTGAVLRFVDLTSEETLDLEQLKGLLNERTKLVSTFHVSNVLGCINPIADIVEWAHAVGAKVLVDACQSVPHMAVDVQALGADFLVASSHKMCGPTGMGFLWGKSEILESMPPFLGGGEMIVDVFLDRSTYASPPSRFEAGTPAIGEAIGLGAAVDYLNRIGMDRIHEYEVLPLNI</sequence>
<evidence type="ECO:0000256" key="3">
    <source>
        <dbReference type="ARBA" id="ARBA00022679"/>
    </source>
</evidence>
<evidence type="ECO:0000313" key="8">
    <source>
        <dbReference type="Proteomes" id="UP000822688"/>
    </source>
</evidence>
<dbReference type="InterPro" id="IPR015421">
    <property type="entry name" value="PyrdxlP-dep_Trfase_major"/>
</dbReference>